<dbReference type="GO" id="GO:0003700">
    <property type="term" value="F:DNA-binding transcription factor activity"/>
    <property type="evidence" value="ECO:0007669"/>
    <property type="project" value="InterPro"/>
</dbReference>
<dbReference type="PANTHER" id="PTHR46796">
    <property type="entry name" value="HTH-TYPE TRANSCRIPTIONAL ACTIVATOR RHAS-RELATED"/>
    <property type="match status" value="1"/>
</dbReference>
<proteinExistence type="predicted"/>
<keyword evidence="4" id="KW-0812">Transmembrane</keyword>
<dbReference type="RefSeq" id="WP_072554696.1">
    <property type="nucleotide sequence ID" value="NZ_CP018155.1"/>
</dbReference>
<reference evidence="6 7" key="1">
    <citation type="submission" date="2016-11" db="EMBL/GenBank/DDBJ databases">
        <title>Tenacibaculum sp. LPB0136, isolated from marine environment.</title>
        <authorList>
            <person name="Kim E."/>
            <person name="Yi H."/>
        </authorList>
    </citation>
    <scope>NUCLEOTIDE SEQUENCE [LARGE SCALE GENOMIC DNA]</scope>
    <source>
        <strain evidence="6 7">LPB0136</strain>
    </source>
</reference>
<dbReference type="InterPro" id="IPR018060">
    <property type="entry name" value="HTH_AraC"/>
</dbReference>
<dbReference type="PROSITE" id="PS01124">
    <property type="entry name" value="HTH_ARAC_FAMILY_2"/>
    <property type="match status" value="1"/>
</dbReference>
<dbReference type="Pfam" id="PF20240">
    <property type="entry name" value="DUF6597"/>
    <property type="match status" value="1"/>
</dbReference>
<keyword evidence="1" id="KW-0805">Transcription regulation</keyword>
<dbReference type="SMART" id="SM00342">
    <property type="entry name" value="HTH_ARAC"/>
    <property type="match status" value="1"/>
</dbReference>
<dbReference type="STRING" id="1850252.LPB136_02860"/>
<dbReference type="Pfam" id="PF12833">
    <property type="entry name" value="HTH_18"/>
    <property type="match status" value="1"/>
</dbReference>
<dbReference type="OrthoDB" id="323290at2"/>
<feature type="transmembrane region" description="Helical" evidence="4">
    <location>
        <begin position="28"/>
        <end position="47"/>
    </location>
</feature>
<keyword evidence="2" id="KW-0238">DNA-binding</keyword>
<gene>
    <name evidence="6" type="ORF">LPB136_02860</name>
</gene>
<dbReference type="KEGG" id="ten:LPB136_02860"/>
<protein>
    <submittedName>
        <fullName evidence="6">Transcriptional regulator</fullName>
    </submittedName>
</protein>
<dbReference type="AlphaFoldDB" id="A0A1L3JGW4"/>
<keyword evidence="4" id="KW-0472">Membrane</keyword>
<evidence type="ECO:0000256" key="4">
    <source>
        <dbReference type="SAM" id="Phobius"/>
    </source>
</evidence>
<evidence type="ECO:0000313" key="7">
    <source>
        <dbReference type="Proteomes" id="UP000181898"/>
    </source>
</evidence>
<feature type="domain" description="HTH araC/xylS-type" evidence="5">
    <location>
        <begin position="156"/>
        <end position="257"/>
    </location>
</feature>
<keyword evidence="7" id="KW-1185">Reference proteome</keyword>
<name>A0A1L3JGW4_9FLAO</name>
<dbReference type="GO" id="GO:0043565">
    <property type="term" value="F:sequence-specific DNA binding"/>
    <property type="evidence" value="ECO:0007669"/>
    <property type="project" value="InterPro"/>
</dbReference>
<accession>A0A1L3JGW4</accession>
<evidence type="ECO:0000256" key="1">
    <source>
        <dbReference type="ARBA" id="ARBA00023015"/>
    </source>
</evidence>
<sequence>MNLTYYDIEKTGHLVDEFYHISYSENALPFNIVMMPFGFSGFTFIYNNGQKAKIGKKENELKKLVINGQFYKSYNFLVEEVGYSCGINFKPTALHKLTNLDISKFTNKHSTPELMNNDFSTKFQVIFNSHNNDFDSLFNNLESLLLSFPLIENKNTKAIDNVIELIHKEQGMLSVKDLLAVIPFGQKTLETQFKKIVGLTPSKYMRIYRFKKLMEKYEKNKIELKDLVYMYDYYDESHFAKDFKSFTSKSPKEYFKKDFTLIKEALKN</sequence>
<evidence type="ECO:0000256" key="3">
    <source>
        <dbReference type="ARBA" id="ARBA00023163"/>
    </source>
</evidence>
<dbReference type="EMBL" id="CP018155">
    <property type="protein sequence ID" value="APG64371.1"/>
    <property type="molecule type" value="Genomic_DNA"/>
</dbReference>
<dbReference type="PANTHER" id="PTHR46796:SF13">
    <property type="entry name" value="HTH-TYPE TRANSCRIPTIONAL ACTIVATOR RHAS"/>
    <property type="match status" value="1"/>
</dbReference>
<dbReference type="InterPro" id="IPR046532">
    <property type="entry name" value="DUF6597"/>
</dbReference>
<evidence type="ECO:0000259" key="5">
    <source>
        <dbReference type="PROSITE" id="PS01124"/>
    </source>
</evidence>
<dbReference type="Proteomes" id="UP000181898">
    <property type="component" value="Chromosome"/>
</dbReference>
<organism evidence="6 7">
    <name type="scientific">Tenacibaculum todarodis</name>
    <dbReference type="NCBI Taxonomy" id="1850252"/>
    <lineage>
        <taxon>Bacteria</taxon>
        <taxon>Pseudomonadati</taxon>
        <taxon>Bacteroidota</taxon>
        <taxon>Flavobacteriia</taxon>
        <taxon>Flavobacteriales</taxon>
        <taxon>Flavobacteriaceae</taxon>
        <taxon>Tenacibaculum</taxon>
    </lineage>
</organism>
<keyword evidence="3" id="KW-0804">Transcription</keyword>
<evidence type="ECO:0000313" key="6">
    <source>
        <dbReference type="EMBL" id="APG64371.1"/>
    </source>
</evidence>
<keyword evidence="4" id="KW-1133">Transmembrane helix</keyword>
<dbReference type="Gene3D" id="1.10.10.60">
    <property type="entry name" value="Homeodomain-like"/>
    <property type="match status" value="1"/>
</dbReference>
<dbReference type="InterPro" id="IPR050204">
    <property type="entry name" value="AraC_XylS_family_regulators"/>
</dbReference>
<evidence type="ECO:0000256" key="2">
    <source>
        <dbReference type="ARBA" id="ARBA00023125"/>
    </source>
</evidence>